<dbReference type="RefSeq" id="WP_277576369.1">
    <property type="nucleotide sequence ID" value="NZ_JANRMI010000001.1"/>
</dbReference>
<dbReference type="Proteomes" id="UP001152321">
    <property type="component" value="Unassembled WGS sequence"/>
</dbReference>
<name>A0ABT6DDJ6_9BACT</name>
<protein>
    <submittedName>
        <fullName evidence="1">Uncharacterized protein</fullName>
    </submittedName>
</protein>
<reference evidence="1" key="1">
    <citation type="submission" date="2022-08" db="EMBL/GenBank/DDBJ databases">
        <title>Novel Bdellovibrio Species Isolated from Svalbard: Designation Bdellovibrio svalbardensis.</title>
        <authorList>
            <person name="Mitchell R.J."/>
            <person name="Choi S.Y."/>
        </authorList>
    </citation>
    <scope>NUCLEOTIDE SEQUENCE</scope>
    <source>
        <strain evidence="1">PAP01</strain>
    </source>
</reference>
<sequence length="70" mass="7660">MESESGLLQTVVEATGLPESPVYNELNALITKNGFNPADLNLEELREVMAEYLNLVFLEMAEAEKNSASA</sequence>
<evidence type="ECO:0000313" key="2">
    <source>
        <dbReference type="Proteomes" id="UP001152321"/>
    </source>
</evidence>
<gene>
    <name evidence="1" type="ORF">NWE73_00840</name>
</gene>
<accession>A0ABT6DDJ6</accession>
<evidence type="ECO:0000313" key="1">
    <source>
        <dbReference type="EMBL" id="MDG0814887.1"/>
    </source>
</evidence>
<organism evidence="1 2">
    <name type="scientific">Bdellovibrio svalbardensis</name>
    <dbReference type="NCBI Taxonomy" id="2972972"/>
    <lineage>
        <taxon>Bacteria</taxon>
        <taxon>Pseudomonadati</taxon>
        <taxon>Bdellovibrionota</taxon>
        <taxon>Bdellovibrionia</taxon>
        <taxon>Bdellovibrionales</taxon>
        <taxon>Pseudobdellovibrionaceae</taxon>
        <taxon>Bdellovibrio</taxon>
    </lineage>
</organism>
<comment type="caution">
    <text evidence="1">The sequence shown here is derived from an EMBL/GenBank/DDBJ whole genome shotgun (WGS) entry which is preliminary data.</text>
</comment>
<dbReference type="EMBL" id="JANRMI010000001">
    <property type="protein sequence ID" value="MDG0814887.1"/>
    <property type="molecule type" value="Genomic_DNA"/>
</dbReference>
<proteinExistence type="predicted"/>
<keyword evidence="2" id="KW-1185">Reference proteome</keyword>